<evidence type="ECO:0008006" key="4">
    <source>
        <dbReference type="Google" id="ProtNLM"/>
    </source>
</evidence>
<reference evidence="2 3" key="1">
    <citation type="submission" date="2021-06" db="EMBL/GenBank/DDBJ databases">
        <title>New haloarchaea isolates fom saline soil.</title>
        <authorList>
            <person name="Duran-Viseras A."/>
            <person name="Sanchez-Porro C.S."/>
            <person name="Ventosa A."/>
        </authorList>
    </citation>
    <scope>NUCLEOTIDE SEQUENCE [LARGE SCALE GENOMIC DNA]</scope>
    <source>
        <strain evidence="2 3">JCM 183640</strain>
    </source>
</reference>
<protein>
    <recommendedName>
        <fullName evidence="4">YapH protein</fullName>
    </recommendedName>
</protein>
<keyword evidence="1" id="KW-0812">Transmembrane</keyword>
<feature type="transmembrane region" description="Helical" evidence="1">
    <location>
        <begin position="6"/>
        <end position="26"/>
    </location>
</feature>
<proteinExistence type="predicted"/>
<name>A0A8J8C8E8_9EURY</name>
<keyword evidence="1" id="KW-0472">Membrane</keyword>
<dbReference type="InterPro" id="IPR055943">
    <property type="entry name" value="DUF7521"/>
</dbReference>
<evidence type="ECO:0000256" key="1">
    <source>
        <dbReference type="SAM" id="Phobius"/>
    </source>
</evidence>
<dbReference type="EMBL" id="JAHQXF010000003">
    <property type="protein sequence ID" value="MBV0926008.1"/>
    <property type="molecule type" value="Genomic_DNA"/>
</dbReference>
<accession>A0A8J8C8E8</accession>
<comment type="caution">
    <text evidence="2">The sequence shown here is derived from an EMBL/GenBank/DDBJ whole genome shotgun (WGS) entry which is preliminary data.</text>
</comment>
<feature type="transmembrane region" description="Helical" evidence="1">
    <location>
        <begin position="70"/>
        <end position="89"/>
    </location>
</feature>
<dbReference type="Pfam" id="PF24365">
    <property type="entry name" value="DUF7521"/>
    <property type="match status" value="1"/>
</dbReference>
<gene>
    <name evidence="2" type="ORF">KTS45_17530</name>
</gene>
<organism evidence="2 3">
    <name type="scientific">Haloarcula limicola</name>
    <dbReference type="NCBI Taxonomy" id="1429915"/>
    <lineage>
        <taxon>Archaea</taxon>
        <taxon>Methanobacteriati</taxon>
        <taxon>Methanobacteriota</taxon>
        <taxon>Stenosarchaea group</taxon>
        <taxon>Halobacteria</taxon>
        <taxon>Halobacteriales</taxon>
        <taxon>Haloarculaceae</taxon>
        <taxon>Haloarcula</taxon>
    </lineage>
</organism>
<sequence length="94" mass="9808">MTWVDTAIIAVKTVILLLGGGITVIAYKAYRRTEAPSLRVLGVGFGIITLGALLAGIANQALSVSLETGVLINSLLVAVGLAIIMYSLYMEQGD</sequence>
<evidence type="ECO:0000313" key="2">
    <source>
        <dbReference type="EMBL" id="MBV0926008.1"/>
    </source>
</evidence>
<keyword evidence="3" id="KW-1185">Reference proteome</keyword>
<dbReference type="Proteomes" id="UP000766550">
    <property type="component" value="Unassembled WGS sequence"/>
</dbReference>
<evidence type="ECO:0000313" key="3">
    <source>
        <dbReference type="Proteomes" id="UP000766550"/>
    </source>
</evidence>
<dbReference type="RefSeq" id="WP_162318786.1">
    <property type="nucleotide sequence ID" value="NZ_JAHQXF010000003.1"/>
</dbReference>
<keyword evidence="1" id="KW-1133">Transmembrane helix</keyword>
<dbReference type="OrthoDB" id="170398at2157"/>
<dbReference type="AlphaFoldDB" id="A0A8J8C8E8"/>
<feature type="transmembrane region" description="Helical" evidence="1">
    <location>
        <begin position="38"/>
        <end position="58"/>
    </location>
</feature>